<evidence type="ECO:0000313" key="2">
    <source>
        <dbReference type="EMBL" id="EGT60051.1"/>
    </source>
</evidence>
<name>G0PJP4_CAEBE</name>
<reference evidence="3" key="1">
    <citation type="submission" date="2011-07" db="EMBL/GenBank/DDBJ databases">
        <authorList>
            <consortium name="Caenorhabditis brenneri Sequencing and Analysis Consortium"/>
            <person name="Wilson R.K."/>
        </authorList>
    </citation>
    <scope>NUCLEOTIDE SEQUENCE [LARGE SCALE GENOMIC DNA]</scope>
    <source>
        <strain evidence="3">PB2801</strain>
    </source>
</reference>
<feature type="chain" id="PRO_5003406468" description="CUB-like domain-containing protein" evidence="1">
    <location>
        <begin position="17"/>
        <end position="239"/>
    </location>
</feature>
<gene>
    <name evidence="2" type="ORF">CAEBREN_22325</name>
</gene>
<proteinExistence type="predicted"/>
<sequence length="239" mass="27085">MYIVLFAVLCIARCWALDCDAIQDSDIYDNNTVTLPKIAGPLPSKFNCTYQVGQTDIQKTERLTATHLLFLQIQAYLAAFSDKKYTGCWDCYVMDGTVEKHSKIYRIAMFEDPTFASTFNAITVFAATEKTLKMVFNPLSEARQFSSLWATESKMSVSIYASPANTQAIEVVNFNSTGITLEDLYINSEICIAYIESGPPNIASRRLLDLSSNPNIPYFFNEKYFTVVIKNCFLEFRMK</sequence>
<dbReference type="EMBL" id="GL380728">
    <property type="protein sequence ID" value="EGT60051.1"/>
    <property type="molecule type" value="Genomic_DNA"/>
</dbReference>
<dbReference type="HOGENOM" id="CLU_025156_0_0_1"/>
<organism evidence="3">
    <name type="scientific">Caenorhabditis brenneri</name>
    <name type="common">Nematode worm</name>
    <dbReference type="NCBI Taxonomy" id="135651"/>
    <lineage>
        <taxon>Eukaryota</taxon>
        <taxon>Metazoa</taxon>
        <taxon>Ecdysozoa</taxon>
        <taxon>Nematoda</taxon>
        <taxon>Chromadorea</taxon>
        <taxon>Rhabditida</taxon>
        <taxon>Rhabditina</taxon>
        <taxon>Rhabditomorpha</taxon>
        <taxon>Rhabditoidea</taxon>
        <taxon>Rhabditidae</taxon>
        <taxon>Peloderinae</taxon>
        <taxon>Caenorhabditis</taxon>
    </lineage>
</organism>
<evidence type="ECO:0000256" key="1">
    <source>
        <dbReference type="SAM" id="SignalP"/>
    </source>
</evidence>
<accession>G0PJP4</accession>
<evidence type="ECO:0000313" key="3">
    <source>
        <dbReference type="Proteomes" id="UP000008068"/>
    </source>
</evidence>
<evidence type="ECO:0008006" key="4">
    <source>
        <dbReference type="Google" id="ProtNLM"/>
    </source>
</evidence>
<dbReference type="InParanoid" id="G0PJP4"/>
<keyword evidence="3" id="KW-1185">Reference proteome</keyword>
<keyword evidence="1" id="KW-0732">Signal</keyword>
<dbReference type="AlphaFoldDB" id="G0PJP4"/>
<dbReference type="Proteomes" id="UP000008068">
    <property type="component" value="Unassembled WGS sequence"/>
</dbReference>
<feature type="signal peptide" evidence="1">
    <location>
        <begin position="1"/>
        <end position="16"/>
    </location>
</feature>
<protein>
    <recommendedName>
        <fullName evidence="4">CUB-like domain-containing protein</fullName>
    </recommendedName>
</protein>